<dbReference type="InterPro" id="IPR008984">
    <property type="entry name" value="SMAD_FHA_dom_sf"/>
</dbReference>
<sequence>MPFSDNLKRLFGMGTPPAETPTERAAVPEKPVPVPSQTAAPKPPPAPRKRDELFRFLVEKLTPYANEKENAPLGLRLWVRCPTPDDEQLMGVVLYAHQPGQFQAELNRHLANHYIALPPNWPFEWQLVPDALPVECTYHQGDYGLSLIFKPVVATMNPAQIQLRVLVGQTVLDSYFLDSTQKTEFTIGRGQTVETASGRIRTNDIVFLDGDDAGFDEKRGEANLVVSRQHATIKYDSVNRRFRLYADPGGLPASGNKTKILHADDTIERADMPGMGYALSPGDQIEFGGEAKLLVEGVA</sequence>
<protein>
    <submittedName>
        <fullName evidence="2">FHA domain-containing protein</fullName>
    </submittedName>
</protein>
<organism evidence="2 3">
    <name type="scientific">Fibrella rubiginis</name>
    <dbReference type="NCBI Taxonomy" id="2817060"/>
    <lineage>
        <taxon>Bacteria</taxon>
        <taxon>Pseudomonadati</taxon>
        <taxon>Bacteroidota</taxon>
        <taxon>Cytophagia</taxon>
        <taxon>Cytophagales</taxon>
        <taxon>Spirosomataceae</taxon>
        <taxon>Fibrella</taxon>
    </lineage>
</organism>
<dbReference type="Proteomes" id="UP000664034">
    <property type="component" value="Unassembled WGS sequence"/>
</dbReference>
<gene>
    <name evidence="2" type="ORF">J2I47_02190</name>
</gene>
<evidence type="ECO:0000313" key="2">
    <source>
        <dbReference type="EMBL" id="MBO0935349.1"/>
    </source>
</evidence>
<dbReference type="Gene3D" id="2.60.200.20">
    <property type="match status" value="1"/>
</dbReference>
<dbReference type="SUPFAM" id="SSF49879">
    <property type="entry name" value="SMAD/FHA domain"/>
    <property type="match status" value="1"/>
</dbReference>
<evidence type="ECO:0000313" key="3">
    <source>
        <dbReference type="Proteomes" id="UP000664034"/>
    </source>
</evidence>
<comment type="caution">
    <text evidence="2">The sequence shown here is derived from an EMBL/GenBank/DDBJ whole genome shotgun (WGS) entry which is preliminary data.</text>
</comment>
<dbReference type="CDD" id="cd00060">
    <property type="entry name" value="FHA"/>
    <property type="match status" value="1"/>
</dbReference>
<dbReference type="RefSeq" id="WP_207362906.1">
    <property type="nucleotide sequence ID" value="NZ_JAFMYV010000001.1"/>
</dbReference>
<accession>A0A939K1K6</accession>
<dbReference type="EMBL" id="JAFMYV010000001">
    <property type="protein sequence ID" value="MBO0935349.1"/>
    <property type="molecule type" value="Genomic_DNA"/>
</dbReference>
<dbReference type="AlphaFoldDB" id="A0A939K1K6"/>
<keyword evidence="3" id="KW-1185">Reference proteome</keyword>
<name>A0A939K1K6_9BACT</name>
<evidence type="ECO:0000256" key="1">
    <source>
        <dbReference type="SAM" id="MobiDB-lite"/>
    </source>
</evidence>
<feature type="region of interest" description="Disordered" evidence="1">
    <location>
        <begin position="1"/>
        <end position="49"/>
    </location>
</feature>
<proteinExistence type="predicted"/>
<reference evidence="2" key="1">
    <citation type="submission" date="2021-03" db="EMBL/GenBank/DDBJ databases">
        <title>Fibrella sp. HMF5335 genome sequencing and assembly.</title>
        <authorList>
            <person name="Kang H."/>
            <person name="Kim H."/>
            <person name="Bae S."/>
            <person name="Joh K."/>
        </authorList>
    </citation>
    <scope>NUCLEOTIDE SEQUENCE</scope>
    <source>
        <strain evidence="2">HMF5335</strain>
    </source>
</reference>